<dbReference type="SMART" id="SM00955">
    <property type="entry name" value="RNB"/>
    <property type="match status" value="1"/>
</dbReference>
<dbReference type="GO" id="GO:0003723">
    <property type="term" value="F:RNA binding"/>
    <property type="evidence" value="ECO:0007669"/>
    <property type="project" value="UniProtKB-KW"/>
</dbReference>
<evidence type="ECO:0000256" key="3">
    <source>
        <dbReference type="ARBA" id="ARBA00022490"/>
    </source>
</evidence>
<reference evidence="10 11" key="1">
    <citation type="journal article" date="2003" name="Proc. Natl. Acad. Sci. U.S.A.">
        <title>Complete genome sequence and analysis of Wolinella succinogenes.</title>
        <authorList>
            <person name="Baar C."/>
            <person name="Eppinger M."/>
            <person name="Raddatz G."/>
            <person name="Simon JM."/>
            <person name="Lanz C."/>
            <person name="Klimmek O."/>
            <person name="Nandakumar R."/>
            <person name="Gross R."/>
            <person name="Rosinus A."/>
            <person name="Keller H."/>
            <person name="Jagtap P."/>
            <person name="Linke B."/>
            <person name="Meyer F."/>
            <person name="Lederer H."/>
            <person name="Schuster S.C."/>
        </authorList>
    </citation>
    <scope>NUCLEOTIDE SEQUENCE [LARGE SCALE GENOMIC DNA]</scope>
    <source>
        <strain evidence="11">ATCC 29543 / DSM 1740 / CCUG 13145 / JCM 31913 / LMG 7466 / NCTC 11488 / FDC 602W</strain>
    </source>
</reference>
<keyword evidence="6" id="KW-0269">Exonuclease</keyword>
<dbReference type="InterPro" id="IPR011129">
    <property type="entry name" value="CSD"/>
</dbReference>
<protein>
    <recommendedName>
        <fullName evidence="2">exoribonuclease II</fullName>
        <ecNumber evidence="2">3.1.13.1</ecNumber>
    </recommendedName>
</protein>
<dbReference type="PROSITE" id="PS01175">
    <property type="entry name" value="RIBONUCLEASE_II"/>
    <property type="match status" value="1"/>
</dbReference>
<evidence type="ECO:0000256" key="5">
    <source>
        <dbReference type="ARBA" id="ARBA00022801"/>
    </source>
</evidence>
<dbReference type="Pfam" id="PF24190">
    <property type="entry name" value="OB_RNR_2nd"/>
    <property type="match status" value="1"/>
</dbReference>
<evidence type="ECO:0000256" key="6">
    <source>
        <dbReference type="ARBA" id="ARBA00022839"/>
    </source>
</evidence>
<evidence type="ECO:0000256" key="2">
    <source>
        <dbReference type="ARBA" id="ARBA00012163"/>
    </source>
</evidence>
<proteinExistence type="predicted"/>
<keyword evidence="5" id="KW-0378">Hydrolase</keyword>
<dbReference type="EMBL" id="BX571662">
    <property type="protein sequence ID" value="CAE10885.1"/>
    <property type="molecule type" value="Genomic_DNA"/>
</dbReference>
<evidence type="ECO:0000313" key="11">
    <source>
        <dbReference type="Proteomes" id="UP000000422"/>
    </source>
</evidence>
<dbReference type="STRING" id="273121.WS1875"/>
<dbReference type="SUPFAM" id="SSF50249">
    <property type="entry name" value="Nucleic acid-binding proteins"/>
    <property type="match status" value="2"/>
</dbReference>
<dbReference type="Gene3D" id="2.40.50.140">
    <property type="entry name" value="Nucleic acid-binding proteins"/>
    <property type="match status" value="1"/>
</dbReference>
<dbReference type="Proteomes" id="UP000000422">
    <property type="component" value="Chromosome"/>
</dbReference>
<dbReference type="InterPro" id="IPR012340">
    <property type="entry name" value="NA-bd_OB-fold"/>
</dbReference>
<dbReference type="NCBIfam" id="TIGR00358">
    <property type="entry name" value="3_prime_RNase"/>
    <property type="match status" value="1"/>
</dbReference>
<name>Q7MQZ6_WOLSU</name>
<dbReference type="InterPro" id="IPR054561">
    <property type="entry name" value="RNR_OB1_N"/>
</dbReference>
<dbReference type="KEGG" id="wsu:WS1875"/>
<organism evidence="11">
    <name type="scientific">Wolinella succinogenes (strain ATCC 29543 / DSM 1740 / CCUG 13145 / JCM 31913 / LMG 7466 / NCTC 11488 / FDC 602W)</name>
    <name type="common">Vibrio succinogenes</name>
    <dbReference type="NCBI Taxonomy" id="273121"/>
    <lineage>
        <taxon>Bacteria</taxon>
        <taxon>Pseudomonadati</taxon>
        <taxon>Campylobacterota</taxon>
        <taxon>Epsilonproteobacteria</taxon>
        <taxon>Campylobacterales</taxon>
        <taxon>Helicobacteraceae</taxon>
        <taxon>Wolinella</taxon>
    </lineage>
</organism>
<evidence type="ECO:0000313" key="10">
    <source>
        <dbReference type="EMBL" id="CAE10885.1"/>
    </source>
</evidence>
<evidence type="ECO:0000259" key="9">
    <source>
        <dbReference type="SMART" id="SM00955"/>
    </source>
</evidence>
<dbReference type="PANTHER" id="PTHR23355:SF9">
    <property type="entry name" value="DIS3-LIKE EXONUCLEASE 2"/>
    <property type="match status" value="1"/>
</dbReference>
<dbReference type="Pfam" id="PF22896">
    <property type="entry name" value="OB_RNR_1st"/>
    <property type="match status" value="1"/>
</dbReference>
<dbReference type="GO" id="GO:0006402">
    <property type="term" value="P:mRNA catabolic process"/>
    <property type="evidence" value="ECO:0007669"/>
    <property type="project" value="TreeGrafter"/>
</dbReference>
<dbReference type="GO" id="GO:0008859">
    <property type="term" value="F:exoribonuclease II activity"/>
    <property type="evidence" value="ECO:0007669"/>
    <property type="project" value="UniProtKB-EC"/>
</dbReference>
<dbReference type="eggNOG" id="COG0557">
    <property type="taxonomic scope" value="Bacteria"/>
</dbReference>
<dbReference type="InterPro" id="IPR050180">
    <property type="entry name" value="RNR_Ribonuclease"/>
</dbReference>
<dbReference type="Pfam" id="PF00773">
    <property type="entry name" value="RNB"/>
    <property type="match status" value="1"/>
</dbReference>
<comment type="catalytic activity">
    <reaction evidence="1">
        <text>Exonucleolytic cleavage in the 3'- to 5'-direction to yield nucleoside 5'-phosphates.</text>
        <dbReference type="EC" id="3.1.13.1"/>
    </reaction>
</comment>
<dbReference type="InterPro" id="IPR022966">
    <property type="entry name" value="RNase_II/R_CS"/>
</dbReference>
<dbReference type="GO" id="GO:0005829">
    <property type="term" value="C:cytosol"/>
    <property type="evidence" value="ECO:0007669"/>
    <property type="project" value="UniProtKB-ARBA"/>
</dbReference>
<dbReference type="InterPro" id="IPR057293">
    <property type="entry name" value="RNR_OB2"/>
</dbReference>
<accession>Q7MQZ6</accession>
<feature type="domain" description="RNB" evidence="9">
    <location>
        <begin position="215"/>
        <end position="535"/>
    </location>
</feature>
<sequence>MREFLTTLALGIKTKDIPRSFLALVETLREKGALQAKGERIFLDLAFRVGVLDISREGVGFLESFGSSGKDLLIQKSDLKGAFKGDVVLARRVYSHKGGRPSAKVVEVLEKKNAILVAYLDQHAGRIEALDIKNGLSLPLNASAKSLKALPPQTVIRLDVREGRIIEVLGVLSDPRVDEKISLALFNKSEPFPRECEEQAESFGRKVEASMYPARQDFRSLPFCTIDPIDAKDHDDAVYFDAKESILYVAIADVSEYVTPHSPIDKEARVRGFTIYLPHKSIPMLPRNLSENICSLKPQEDRLAYVWKIRLHKRTALPLKAELHEAIIRSKQKLSYEEVDEFLEEPKANSTILKELQEPLLNLYARTKKLRAKRLERGYEFFNEENRLLMDENLNLISIVSEKETPSHSLIEECMLLANIYSAKHLEKGIFRVHEEPKLEKIEELLWDLRSLGLEAKPKETLHATIATIQKEAEAKGIRTEVDRMIIRSQAQARYSHQKIGHFGLGFEEYSHFTSPIRRYSDLVLHRLLKAELKGEKRKMEFYLDALAPLCDSLSALERESARVEMDYKDRKYARLALERLGEVVEAVVVDEESPPLARAEGFLKGARIVLGKGLVERLSRVRVRLMDVDVASAKIYGKVVGIIKEKRVQTGV</sequence>
<keyword evidence="7" id="KW-0694">RNA-binding</keyword>
<dbReference type="InterPro" id="IPR001900">
    <property type="entry name" value="RNase_II/R"/>
</dbReference>
<evidence type="ECO:0000259" key="8">
    <source>
        <dbReference type="SMART" id="SM00357"/>
    </source>
</evidence>
<dbReference type="EC" id="3.1.13.1" evidence="2"/>
<keyword evidence="4" id="KW-0540">Nuclease</keyword>
<keyword evidence="3" id="KW-0963">Cytoplasm</keyword>
<dbReference type="SMART" id="SM00357">
    <property type="entry name" value="CSP"/>
    <property type="match status" value="1"/>
</dbReference>
<evidence type="ECO:0000256" key="7">
    <source>
        <dbReference type="ARBA" id="ARBA00022884"/>
    </source>
</evidence>
<evidence type="ECO:0000256" key="1">
    <source>
        <dbReference type="ARBA" id="ARBA00001849"/>
    </source>
</evidence>
<feature type="domain" description="Cold-shock" evidence="8">
    <location>
        <begin position="49"/>
        <end position="109"/>
    </location>
</feature>
<keyword evidence="11" id="KW-1185">Reference proteome</keyword>
<dbReference type="HOGENOM" id="CLU_002333_7_3_7"/>
<dbReference type="AlphaFoldDB" id="Q7MQZ6"/>
<gene>
    <name evidence="10" type="ordered locus">WS1875</name>
</gene>
<dbReference type="RefSeq" id="WP_011139668.1">
    <property type="nucleotide sequence ID" value="NC_005090.1"/>
</dbReference>
<dbReference type="PANTHER" id="PTHR23355">
    <property type="entry name" value="RIBONUCLEASE"/>
    <property type="match status" value="1"/>
</dbReference>
<dbReference type="InterPro" id="IPR004476">
    <property type="entry name" value="RNase_II/RNase_R"/>
</dbReference>
<evidence type="ECO:0000256" key="4">
    <source>
        <dbReference type="ARBA" id="ARBA00022722"/>
    </source>
</evidence>